<organism evidence="9 10">
    <name type="scientific">Flavobacterium cyanobacteriorum</name>
    <dbReference type="NCBI Taxonomy" id="2022802"/>
    <lineage>
        <taxon>Bacteria</taxon>
        <taxon>Pseudomonadati</taxon>
        <taxon>Bacteroidota</taxon>
        <taxon>Flavobacteriia</taxon>
        <taxon>Flavobacteriales</taxon>
        <taxon>Flavobacteriaceae</taxon>
        <taxon>Flavobacterium</taxon>
    </lineage>
</organism>
<comment type="cofactor">
    <cofactor evidence="2 7">
        <name>NAD(+)</name>
        <dbReference type="ChEBI" id="CHEBI:57540"/>
    </cofactor>
</comment>
<evidence type="ECO:0000256" key="6">
    <source>
        <dbReference type="ARBA" id="ARBA00023239"/>
    </source>
</evidence>
<evidence type="ECO:0000313" key="10">
    <source>
        <dbReference type="Proteomes" id="UP000216605"/>
    </source>
</evidence>
<proteinExistence type="inferred from homology"/>
<evidence type="ECO:0000256" key="7">
    <source>
        <dbReference type="RuleBase" id="RU004473"/>
    </source>
</evidence>
<feature type="domain" description="NAD(P)-binding" evidence="8">
    <location>
        <begin position="5"/>
        <end position="325"/>
    </location>
</feature>
<dbReference type="EC" id="4.2.1.46" evidence="4 7"/>
<dbReference type="EMBL" id="NOXV01000299">
    <property type="protein sequence ID" value="OYQ33322.1"/>
    <property type="molecule type" value="Genomic_DNA"/>
</dbReference>
<keyword evidence="5" id="KW-0520">NAD</keyword>
<dbReference type="CDD" id="cd05246">
    <property type="entry name" value="dTDP_GD_SDR_e"/>
    <property type="match status" value="1"/>
</dbReference>
<gene>
    <name evidence="9" type="primary">rfbB</name>
    <name evidence="9" type="ORF">CHU92_13095</name>
</gene>
<dbReference type="InterPro" id="IPR016040">
    <property type="entry name" value="NAD(P)-bd_dom"/>
</dbReference>
<dbReference type="SUPFAM" id="SSF51735">
    <property type="entry name" value="NAD(P)-binding Rossmann-fold domains"/>
    <property type="match status" value="1"/>
</dbReference>
<protein>
    <recommendedName>
        <fullName evidence="4 7">dTDP-glucose 4,6-dehydratase</fullName>
        <ecNumber evidence="4 7">4.2.1.46</ecNumber>
    </recommendedName>
</protein>
<evidence type="ECO:0000256" key="2">
    <source>
        <dbReference type="ARBA" id="ARBA00001911"/>
    </source>
</evidence>
<dbReference type="InterPro" id="IPR036291">
    <property type="entry name" value="NAD(P)-bd_dom_sf"/>
</dbReference>
<evidence type="ECO:0000256" key="5">
    <source>
        <dbReference type="ARBA" id="ARBA00023027"/>
    </source>
</evidence>
<dbReference type="Pfam" id="PF16363">
    <property type="entry name" value="GDP_Man_Dehyd"/>
    <property type="match status" value="1"/>
</dbReference>
<dbReference type="InterPro" id="IPR005888">
    <property type="entry name" value="dTDP_Gluc_deHydtase"/>
</dbReference>
<dbReference type="Gene3D" id="3.40.50.720">
    <property type="entry name" value="NAD(P)-binding Rossmann-like Domain"/>
    <property type="match status" value="1"/>
</dbReference>
<dbReference type="GO" id="GO:0008460">
    <property type="term" value="F:dTDP-glucose 4,6-dehydratase activity"/>
    <property type="evidence" value="ECO:0007669"/>
    <property type="project" value="UniProtKB-EC"/>
</dbReference>
<accession>A0A255YVU5</accession>
<evidence type="ECO:0000256" key="4">
    <source>
        <dbReference type="ARBA" id="ARBA00011990"/>
    </source>
</evidence>
<reference evidence="9 10" key="1">
    <citation type="submission" date="2017-07" db="EMBL/GenBank/DDBJ databases">
        <title>Flavobacterium cyanobacteriorum sp. nov., isolated from cyanobacterial aggregates in a eutrophic lake.</title>
        <authorList>
            <person name="Cai H."/>
        </authorList>
    </citation>
    <scope>NUCLEOTIDE SEQUENCE [LARGE SCALE GENOMIC DNA]</scope>
    <source>
        <strain evidence="9 10">TH021</strain>
    </source>
</reference>
<dbReference type="AlphaFoldDB" id="A0A255YVU5"/>
<dbReference type="Gene3D" id="3.90.25.10">
    <property type="entry name" value="UDP-galactose 4-epimerase, domain 1"/>
    <property type="match status" value="1"/>
</dbReference>
<keyword evidence="10" id="KW-1185">Reference proteome</keyword>
<evidence type="ECO:0000256" key="1">
    <source>
        <dbReference type="ARBA" id="ARBA00001539"/>
    </source>
</evidence>
<comment type="similarity">
    <text evidence="3 7">Belongs to the NAD(P)-dependent epimerase/dehydratase family. dTDP-glucose dehydratase subfamily.</text>
</comment>
<evidence type="ECO:0000259" key="8">
    <source>
        <dbReference type="Pfam" id="PF16363"/>
    </source>
</evidence>
<dbReference type="RefSeq" id="WP_094416287.1">
    <property type="nucleotide sequence ID" value="NZ_NOXV01000299.1"/>
</dbReference>
<sequence>MQSILITGGAGFIGSNFITWFLENNRDVKLVNLDMLTYAGDLSNIKESENHPGYTFIQGDICNLEFVEQLFKQYNFTGVIHFAAESHVDNSITGPEAFVRTNVLGTFNLLETARKHWMEAPQQYRSGYENYRFHHISTDEVYGTLGAEGLFTEETPYAPNSPYSASKAASDMLVRSYFHTYGMNVVTTNCSNNYGPKQHPEKLIPTIIRKAVAGENIPIYGKGENVRDWLYVMDHCKGIDLVYRNGRAGETYNIGGRNERNNLYIAHTICELLDKLKPKGQGSYKEQITFVKDRPGHDLRYAIDATKIETELGWKAEENFESGILKTIEWYLQKLNNQ</sequence>
<dbReference type="Proteomes" id="UP000216605">
    <property type="component" value="Unassembled WGS sequence"/>
</dbReference>
<dbReference type="GO" id="GO:0009225">
    <property type="term" value="P:nucleotide-sugar metabolic process"/>
    <property type="evidence" value="ECO:0007669"/>
    <property type="project" value="InterPro"/>
</dbReference>
<dbReference type="NCBIfam" id="TIGR01181">
    <property type="entry name" value="dTDP_gluc_dehyt"/>
    <property type="match status" value="1"/>
</dbReference>
<comment type="catalytic activity">
    <reaction evidence="1 7">
        <text>dTDP-alpha-D-glucose = dTDP-4-dehydro-6-deoxy-alpha-D-glucose + H2O</text>
        <dbReference type="Rhea" id="RHEA:17221"/>
        <dbReference type="ChEBI" id="CHEBI:15377"/>
        <dbReference type="ChEBI" id="CHEBI:57477"/>
        <dbReference type="ChEBI" id="CHEBI:57649"/>
        <dbReference type="EC" id="4.2.1.46"/>
    </reaction>
</comment>
<dbReference type="PANTHER" id="PTHR43000">
    <property type="entry name" value="DTDP-D-GLUCOSE 4,6-DEHYDRATASE-RELATED"/>
    <property type="match status" value="1"/>
</dbReference>
<keyword evidence="6 7" id="KW-0456">Lyase</keyword>
<evidence type="ECO:0000256" key="3">
    <source>
        <dbReference type="ARBA" id="ARBA00008178"/>
    </source>
</evidence>
<dbReference type="OrthoDB" id="9801785at2"/>
<comment type="caution">
    <text evidence="9">The sequence shown here is derived from an EMBL/GenBank/DDBJ whole genome shotgun (WGS) entry which is preliminary data.</text>
</comment>
<evidence type="ECO:0000313" key="9">
    <source>
        <dbReference type="EMBL" id="OYQ33322.1"/>
    </source>
</evidence>
<name>A0A255YVU5_9FLAO</name>